<feature type="compositionally biased region" description="Low complexity" evidence="1">
    <location>
        <begin position="189"/>
        <end position="201"/>
    </location>
</feature>
<reference evidence="2" key="1">
    <citation type="journal article" date="2021" name="J Fungi (Basel)">
        <title>Virulence traits and population genomics of the black yeast Aureobasidium melanogenum.</title>
        <authorList>
            <person name="Cernosa A."/>
            <person name="Sun X."/>
            <person name="Gostincar C."/>
            <person name="Fang C."/>
            <person name="Gunde-Cimerman N."/>
            <person name="Song Z."/>
        </authorList>
    </citation>
    <scope>NUCLEOTIDE SEQUENCE</scope>
    <source>
        <strain evidence="2">EXF-9911</strain>
    </source>
</reference>
<reference evidence="2" key="2">
    <citation type="submission" date="2021-08" db="EMBL/GenBank/DDBJ databases">
        <authorList>
            <person name="Gostincar C."/>
            <person name="Sun X."/>
            <person name="Song Z."/>
            <person name="Gunde-Cimerman N."/>
        </authorList>
    </citation>
    <scope>NUCLEOTIDE SEQUENCE</scope>
    <source>
        <strain evidence="2">EXF-9911</strain>
    </source>
</reference>
<dbReference type="PANTHER" id="PTHR42088:SF1">
    <property type="entry name" value="YALI0F10131P"/>
    <property type="match status" value="1"/>
</dbReference>
<feature type="compositionally biased region" description="Polar residues" evidence="1">
    <location>
        <begin position="260"/>
        <end position="271"/>
    </location>
</feature>
<feature type="region of interest" description="Disordered" evidence="1">
    <location>
        <begin position="1"/>
        <end position="53"/>
    </location>
</feature>
<feature type="compositionally biased region" description="Low complexity" evidence="1">
    <location>
        <begin position="12"/>
        <end position="40"/>
    </location>
</feature>
<evidence type="ECO:0000313" key="2">
    <source>
        <dbReference type="EMBL" id="KAG9697365.1"/>
    </source>
</evidence>
<sequence length="640" mass="70336">LDTQSPTHDGKQQQQQQQQQQQHNASHSQLASQMASASSAHPERPVSRRCHSEQWTNAGAALSRVLSDIDLQGWRQHRNMSEADNCWQHDQYHHWRGRSVLCSVPVVIAALVLFLLHRRVKRKHAQEDRDDKYKSLDFGLDNVSAPGRGHKVPEMTVTDMETSTKNIMHNKGLSLDMNTPYLLPAAVNSSSSSLRSMSRSISDGEDPYRPVTMTRTISNDIPDRSSSRSKPGNASIYTDYSEPSENLDAGLLSNAQRMSRSNPFEDQSPDSVHSPDYPAAAPAPPAPAHVNNSFAASAAPRSKPAPPKLTMPDPDVFHVTPPSPPEHTHAPAPPAHVTPPAPPAHQQDLAAARYPADDHAQDALHAVAPDARRVSIMGLRPLPPDHPDDNPEQRANRIRSFYKEYFDESKPNPQGQYQNEYEADIYADYNAYMYEAPQAPFAQPMARRAMTPPPRVGGGRVRSNTSFGSTGHIANPAFRRPPQQPKKQLPPPVALHNLPTPSALTDDMTFTPTLFAPPVSYRDRQAGRTPDSPSRPYSPSVRAFTPLATSFDDLAVIPSAHALRKSSTFTALDFAPPPRFRNEGAASDAGSIRSNRSGISNVQQNAIRAGAYRVSRLPGDMVGTQSDLNAALKPAWDMNR</sequence>
<protein>
    <submittedName>
        <fullName evidence="2">Uncharacterized protein</fullName>
    </submittedName>
</protein>
<name>A0A9P8ETZ7_AURME</name>
<feature type="region of interest" description="Disordered" evidence="1">
    <location>
        <begin position="515"/>
        <end position="540"/>
    </location>
</feature>
<feature type="region of interest" description="Disordered" evidence="1">
    <location>
        <begin position="260"/>
        <end position="355"/>
    </location>
</feature>
<dbReference type="OrthoDB" id="5417135at2759"/>
<evidence type="ECO:0000313" key="3">
    <source>
        <dbReference type="Proteomes" id="UP000779574"/>
    </source>
</evidence>
<feature type="non-terminal residue" evidence="2">
    <location>
        <position position="1"/>
    </location>
</feature>
<dbReference type="Proteomes" id="UP000779574">
    <property type="component" value="Unassembled WGS sequence"/>
</dbReference>
<organism evidence="2 3">
    <name type="scientific">Aureobasidium melanogenum</name>
    <name type="common">Aureobasidium pullulans var. melanogenum</name>
    <dbReference type="NCBI Taxonomy" id="46634"/>
    <lineage>
        <taxon>Eukaryota</taxon>
        <taxon>Fungi</taxon>
        <taxon>Dikarya</taxon>
        <taxon>Ascomycota</taxon>
        <taxon>Pezizomycotina</taxon>
        <taxon>Dothideomycetes</taxon>
        <taxon>Dothideomycetidae</taxon>
        <taxon>Dothideales</taxon>
        <taxon>Saccotheciaceae</taxon>
        <taxon>Aureobasidium</taxon>
    </lineage>
</organism>
<feature type="compositionally biased region" description="Polar residues" evidence="1">
    <location>
        <begin position="228"/>
        <end position="244"/>
    </location>
</feature>
<feature type="region of interest" description="Disordered" evidence="1">
    <location>
        <begin position="187"/>
        <end position="247"/>
    </location>
</feature>
<feature type="non-terminal residue" evidence="2">
    <location>
        <position position="640"/>
    </location>
</feature>
<feature type="region of interest" description="Disordered" evidence="1">
    <location>
        <begin position="467"/>
        <end position="489"/>
    </location>
</feature>
<dbReference type="PANTHER" id="PTHR42088">
    <property type="entry name" value="YALI0F10131P"/>
    <property type="match status" value="1"/>
</dbReference>
<gene>
    <name evidence="2" type="ORF">KCU76_g3064</name>
</gene>
<dbReference type="AlphaFoldDB" id="A0A9P8ETZ7"/>
<evidence type="ECO:0000256" key="1">
    <source>
        <dbReference type="SAM" id="MobiDB-lite"/>
    </source>
</evidence>
<comment type="caution">
    <text evidence="2">The sequence shown here is derived from an EMBL/GenBank/DDBJ whole genome shotgun (WGS) entry which is preliminary data.</text>
</comment>
<accession>A0A9P8ETZ7</accession>
<dbReference type="EMBL" id="JAHFXF010000079">
    <property type="protein sequence ID" value="KAG9697365.1"/>
    <property type="molecule type" value="Genomic_DNA"/>
</dbReference>
<feature type="compositionally biased region" description="Basic and acidic residues" evidence="1">
    <location>
        <begin position="41"/>
        <end position="52"/>
    </location>
</feature>
<feature type="compositionally biased region" description="Pro residues" evidence="1">
    <location>
        <begin position="321"/>
        <end position="343"/>
    </location>
</feature>
<proteinExistence type="predicted"/>